<feature type="region of interest" description="Disordered" evidence="1">
    <location>
        <begin position="723"/>
        <end position="808"/>
    </location>
</feature>
<sequence length="860" mass="96700">MKKKYIYTSSAVAILLASHIGLYQLGKLQADTNHKDNKIAYVNDIKKSTQASKKDKTMDQISAEEGITAEQIVVKITDQGYVTSHGDHFHFYNGKVPYDAILSEELVMTDPNYQFKQSDVVNEVLDGYIIKVDGKYYVYLKPGSKRKNIRSKQEIAEQAAKGTKEAKEKGLAKVSHLSKAEVVAVNKAKSQGRYTTDDGYIFSPTDVIDDFGDAYLVPHGNHFHYIPKKDLSPSELAAAQAYWNQKNGRGSHQTDYQPFPFPNPAPHRGSTWHNSPNHGPHNGNHGSSSHRPNGNSSSDKHNNKDFEGKSFKELLDLLHSMDLKDRHVESDGLIFEPTQVVRANDFGYVIPHGDHYHIIPRNQLSALEILLADRYLAGQTHDTPKPHQPDKDKTKKVIHTFLGHSIIAYGKGLDGKPYDTSDNYVFSKNSIYSVDKSGVTAKHGSHFHYVGFGELEQNELDQVAEWLKAKGQDKELAKALGQSEGKEKFLFDAKKVSLKVVNNGKVGYMMTKDGRDYFYDREHLDLTQIAFAEQELMLKDKNNYKYDIKNDGIEPALLVNLDSLPMHVGNASYDTGTEFIIPHIDHIHVVRYSNLSKEQIATIKYLMSHPEVRPEPWTQPHGKGEKKTHTEQPKYIVNVTPVEKRQGLPNWMVIHSVEEVQQALKEGRYATTDGYIFNPHDILDPKTFVWRDGSFSIPRAEGGSLRAIRKNDLSESEWQKAQEFVAQRRASDAAREKKTDKKSPTEKSPEKSSEKAVAPSVNPAPNEDKSNEVRTTVPLLKEEEKNLPEVSKPEKVQPSESNSSTNYGLDSGTLQAHIAQLAQKEGIDPKQMTLLPTGVQFTDKTGHLVLYDIKTLQKIG</sequence>
<dbReference type="SUPFAM" id="SSF142887">
    <property type="entry name" value="PhtA domain-like"/>
    <property type="match status" value="3"/>
</dbReference>
<dbReference type="AlphaFoldDB" id="A0A4V6LZ31"/>
<dbReference type="InterPro" id="IPR006270">
    <property type="entry name" value="Strep_his_triad_rpt"/>
</dbReference>
<protein>
    <submittedName>
        <fullName evidence="2">Histidine triad protein</fullName>
    </submittedName>
</protein>
<feature type="compositionally biased region" description="Low complexity" evidence="1">
    <location>
        <begin position="273"/>
        <end position="297"/>
    </location>
</feature>
<name>A0A4V6LZ31_STRPO</name>
<feature type="compositionally biased region" description="Basic and acidic residues" evidence="1">
    <location>
        <begin position="780"/>
        <end position="797"/>
    </location>
</feature>
<feature type="compositionally biased region" description="Polar residues" evidence="1">
    <location>
        <begin position="247"/>
        <end position="256"/>
    </location>
</feature>
<dbReference type="EMBL" id="LR594052">
    <property type="protein sequence ID" value="VTT41679.1"/>
    <property type="molecule type" value="Genomic_DNA"/>
</dbReference>
<evidence type="ECO:0000313" key="3">
    <source>
        <dbReference type="Proteomes" id="UP000306241"/>
    </source>
</evidence>
<evidence type="ECO:0000313" key="2">
    <source>
        <dbReference type="EMBL" id="VTT41679.1"/>
    </source>
</evidence>
<dbReference type="RefSeq" id="WP_093959183.1">
    <property type="nucleotide sequence ID" value="NZ_CP070237.1"/>
</dbReference>
<dbReference type="Pfam" id="PF04270">
    <property type="entry name" value="Strep_his_triad"/>
    <property type="match status" value="6"/>
</dbReference>
<gene>
    <name evidence="2" type="ORF">NCTC10924_00273</name>
</gene>
<dbReference type="NCBIfam" id="TIGR01363">
    <property type="entry name" value="strep_his_triad"/>
    <property type="match status" value="2"/>
</dbReference>
<feature type="compositionally biased region" description="Basic and acidic residues" evidence="1">
    <location>
        <begin position="729"/>
        <end position="754"/>
    </location>
</feature>
<proteinExistence type="predicted"/>
<dbReference type="Proteomes" id="UP000306241">
    <property type="component" value="Chromosome"/>
</dbReference>
<dbReference type="InterPro" id="IPR037228">
    <property type="entry name" value="PhtA_dom_sf"/>
</dbReference>
<reference evidence="2 3" key="1">
    <citation type="submission" date="2019-05" db="EMBL/GenBank/DDBJ databases">
        <authorList>
            <consortium name="Pathogen Informatics"/>
        </authorList>
    </citation>
    <scope>NUCLEOTIDE SEQUENCE [LARGE SCALE GENOMIC DNA]</scope>
    <source>
        <strain evidence="2 3">NCTC10924</strain>
    </source>
</reference>
<evidence type="ECO:0000256" key="1">
    <source>
        <dbReference type="SAM" id="MobiDB-lite"/>
    </source>
</evidence>
<dbReference type="Gene3D" id="3.10.50.90">
    <property type="match status" value="6"/>
</dbReference>
<dbReference type="InterPro" id="IPR023832">
    <property type="entry name" value="His_triad_protein"/>
</dbReference>
<feature type="compositionally biased region" description="Polar residues" evidence="1">
    <location>
        <begin position="798"/>
        <end position="808"/>
    </location>
</feature>
<dbReference type="OrthoDB" id="3264350at2"/>
<organism evidence="2 3">
    <name type="scientific">Streptococcus porcinus</name>
    <dbReference type="NCBI Taxonomy" id="1340"/>
    <lineage>
        <taxon>Bacteria</taxon>
        <taxon>Bacillati</taxon>
        <taxon>Bacillota</taxon>
        <taxon>Bacilli</taxon>
        <taxon>Lactobacillales</taxon>
        <taxon>Streptococcaceae</taxon>
        <taxon>Streptococcus</taxon>
    </lineage>
</organism>
<accession>A0A4V6LZ31</accession>
<feature type="region of interest" description="Disordered" evidence="1">
    <location>
        <begin position="247"/>
        <end position="306"/>
    </location>
</feature>